<dbReference type="GO" id="GO:1990904">
    <property type="term" value="C:ribonucleoprotein complex"/>
    <property type="evidence" value="ECO:0007669"/>
    <property type="project" value="UniProtKB-ARBA"/>
</dbReference>
<evidence type="ECO:0000256" key="7">
    <source>
        <dbReference type="ARBA" id="ARBA00022840"/>
    </source>
</evidence>
<dbReference type="Pfam" id="PF04408">
    <property type="entry name" value="WHD_HA2"/>
    <property type="match status" value="1"/>
</dbReference>
<keyword evidence="4" id="KW-0547">Nucleotide-binding</keyword>
<dbReference type="CDD" id="cd17982">
    <property type="entry name" value="DEXHc_DHX37"/>
    <property type="match status" value="1"/>
</dbReference>
<feature type="coiled-coil region" evidence="11">
    <location>
        <begin position="678"/>
        <end position="710"/>
    </location>
</feature>
<evidence type="ECO:0000256" key="8">
    <source>
        <dbReference type="ARBA" id="ARBA00022884"/>
    </source>
</evidence>
<evidence type="ECO:0000256" key="2">
    <source>
        <dbReference type="ARBA" id="ARBA00008792"/>
    </source>
</evidence>
<feature type="compositionally biased region" description="Basic residues" evidence="12">
    <location>
        <begin position="14"/>
        <end position="25"/>
    </location>
</feature>
<evidence type="ECO:0000256" key="12">
    <source>
        <dbReference type="SAM" id="MobiDB-lite"/>
    </source>
</evidence>
<reference evidence="15 16" key="1">
    <citation type="journal article" date="2018" name="New Phytol.">
        <title>Phylogenomics of Endogonaceae and evolution of mycorrhizas within Mucoromycota.</title>
        <authorList>
            <person name="Chang Y."/>
            <person name="Desiro A."/>
            <person name="Na H."/>
            <person name="Sandor L."/>
            <person name="Lipzen A."/>
            <person name="Clum A."/>
            <person name="Barry K."/>
            <person name="Grigoriev I.V."/>
            <person name="Martin F.M."/>
            <person name="Stajich J.E."/>
            <person name="Smith M.E."/>
            <person name="Bonito G."/>
            <person name="Spatafora J.W."/>
        </authorList>
    </citation>
    <scope>NUCLEOTIDE SEQUENCE [LARGE SCALE GENOMIC DNA]</scope>
    <source>
        <strain evidence="15 16">AD002</strain>
    </source>
</reference>
<dbReference type="InterPro" id="IPR002464">
    <property type="entry name" value="DNA/RNA_helicase_DEAH_CS"/>
</dbReference>
<feature type="compositionally biased region" description="Polar residues" evidence="12">
    <location>
        <begin position="225"/>
        <end position="234"/>
    </location>
</feature>
<feature type="compositionally biased region" description="Low complexity" evidence="12">
    <location>
        <begin position="94"/>
        <end position="106"/>
    </location>
</feature>
<dbReference type="SMART" id="SM00847">
    <property type="entry name" value="HA2"/>
    <property type="match status" value="1"/>
</dbReference>
<evidence type="ECO:0000313" key="16">
    <source>
        <dbReference type="Proteomes" id="UP000274822"/>
    </source>
</evidence>
<dbReference type="SMART" id="SM00487">
    <property type="entry name" value="DEXDc"/>
    <property type="match status" value="1"/>
</dbReference>
<feature type="compositionally biased region" description="Acidic residues" evidence="12">
    <location>
        <begin position="316"/>
        <end position="330"/>
    </location>
</feature>
<dbReference type="Pfam" id="PF00271">
    <property type="entry name" value="Helicase_C"/>
    <property type="match status" value="1"/>
</dbReference>
<keyword evidence="7" id="KW-0067">ATP-binding</keyword>
<evidence type="ECO:0000256" key="6">
    <source>
        <dbReference type="ARBA" id="ARBA00022806"/>
    </source>
</evidence>
<dbReference type="GO" id="GO:0000462">
    <property type="term" value="P:maturation of SSU-rRNA from tricistronic rRNA transcript (SSU-rRNA, 5.8S rRNA, LSU-rRNA)"/>
    <property type="evidence" value="ECO:0007669"/>
    <property type="project" value="TreeGrafter"/>
</dbReference>
<keyword evidence="8" id="KW-0694">RNA-binding</keyword>
<feature type="domain" description="Helicase ATP-binding" evidence="13">
    <location>
        <begin position="413"/>
        <end position="608"/>
    </location>
</feature>
<dbReference type="Pfam" id="PF07717">
    <property type="entry name" value="OB_NTP_bind"/>
    <property type="match status" value="1"/>
</dbReference>
<feature type="region of interest" description="Disordered" evidence="12">
    <location>
        <begin position="991"/>
        <end position="1010"/>
    </location>
</feature>
<evidence type="ECO:0000256" key="10">
    <source>
        <dbReference type="ARBA" id="ARBA00047984"/>
    </source>
</evidence>
<dbReference type="EC" id="3.6.4.13" evidence="3"/>
<feature type="region of interest" description="Disordered" evidence="12">
    <location>
        <begin position="75"/>
        <end position="116"/>
    </location>
</feature>
<dbReference type="Gene3D" id="3.40.50.300">
    <property type="entry name" value="P-loop containing nucleotide triphosphate hydrolases"/>
    <property type="match status" value="2"/>
</dbReference>
<evidence type="ECO:0000313" key="15">
    <source>
        <dbReference type="EMBL" id="RUS33840.1"/>
    </source>
</evidence>
<feature type="region of interest" description="Disordered" evidence="12">
    <location>
        <begin position="166"/>
        <end position="337"/>
    </location>
</feature>
<dbReference type="AlphaFoldDB" id="A0A433QVL8"/>
<dbReference type="InterPro" id="IPR027417">
    <property type="entry name" value="P-loop_NTPase"/>
</dbReference>
<accession>A0A433QVL8</accession>
<dbReference type="Gene3D" id="1.20.120.1080">
    <property type="match status" value="1"/>
</dbReference>
<dbReference type="GO" id="GO:0003724">
    <property type="term" value="F:RNA helicase activity"/>
    <property type="evidence" value="ECO:0007669"/>
    <property type="project" value="UniProtKB-EC"/>
</dbReference>
<dbReference type="PROSITE" id="PS00690">
    <property type="entry name" value="DEAH_ATP_HELICASE"/>
    <property type="match status" value="1"/>
</dbReference>
<dbReference type="InterPro" id="IPR014001">
    <property type="entry name" value="Helicase_ATP-bd"/>
</dbReference>
<evidence type="ECO:0000256" key="11">
    <source>
        <dbReference type="SAM" id="Coils"/>
    </source>
</evidence>
<comment type="catalytic activity">
    <reaction evidence="10">
        <text>ATP + H2O = ADP + phosphate + H(+)</text>
        <dbReference type="Rhea" id="RHEA:13065"/>
        <dbReference type="ChEBI" id="CHEBI:15377"/>
        <dbReference type="ChEBI" id="CHEBI:15378"/>
        <dbReference type="ChEBI" id="CHEBI:30616"/>
        <dbReference type="ChEBI" id="CHEBI:43474"/>
        <dbReference type="ChEBI" id="CHEBI:456216"/>
        <dbReference type="EC" id="3.6.4.13"/>
    </reaction>
</comment>
<evidence type="ECO:0000256" key="1">
    <source>
        <dbReference type="ARBA" id="ARBA00004604"/>
    </source>
</evidence>
<dbReference type="PROSITE" id="PS51192">
    <property type="entry name" value="HELICASE_ATP_BIND_1"/>
    <property type="match status" value="1"/>
</dbReference>
<dbReference type="InterPro" id="IPR011545">
    <property type="entry name" value="DEAD/DEAH_box_helicase_dom"/>
</dbReference>
<proteinExistence type="inferred from homology"/>
<evidence type="ECO:0000256" key="3">
    <source>
        <dbReference type="ARBA" id="ARBA00012552"/>
    </source>
</evidence>
<keyword evidence="11" id="KW-0175">Coiled coil</keyword>
<dbReference type="GO" id="GO:0005524">
    <property type="term" value="F:ATP binding"/>
    <property type="evidence" value="ECO:0007669"/>
    <property type="project" value="UniProtKB-KW"/>
</dbReference>
<dbReference type="GO" id="GO:0003723">
    <property type="term" value="F:RNA binding"/>
    <property type="evidence" value="ECO:0007669"/>
    <property type="project" value="UniProtKB-KW"/>
</dbReference>
<dbReference type="GO" id="GO:0005730">
    <property type="term" value="C:nucleolus"/>
    <property type="evidence" value="ECO:0007669"/>
    <property type="project" value="UniProtKB-SubCell"/>
</dbReference>
<comment type="similarity">
    <text evidence="2">Belongs to the DEAD box helicase family. DEAH subfamily.</text>
</comment>
<feature type="compositionally biased region" description="Basic residues" evidence="12">
    <location>
        <begin position="177"/>
        <end position="188"/>
    </location>
</feature>
<comment type="caution">
    <text evidence="15">The sequence shown here is derived from an EMBL/GenBank/DDBJ whole genome shotgun (WGS) entry which is preliminary data.</text>
</comment>
<evidence type="ECO:0000256" key="4">
    <source>
        <dbReference type="ARBA" id="ARBA00022741"/>
    </source>
</evidence>
<protein>
    <recommendedName>
        <fullName evidence="3">RNA helicase</fullName>
        <ecNumber evidence="3">3.6.4.13</ecNumber>
    </recommendedName>
</protein>
<dbReference type="SMART" id="SM00490">
    <property type="entry name" value="HELICc"/>
    <property type="match status" value="1"/>
</dbReference>
<dbReference type="PANTHER" id="PTHR18934:SF99">
    <property type="entry name" value="ATP-DEPENDENT RNA HELICASE DHX37-RELATED"/>
    <property type="match status" value="1"/>
</dbReference>
<keyword evidence="16" id="KW-1185">Reference proteome</keyword>
<feature type="compositionally biased region" description="Acidic residues" evidence="12">
    <location>
        <begin position="197"/>
        <end position="218"/>
    </location>
</feature>
<keyword evidence="5" id="KW-0378">Hydrolase</keyword>
<keyword evidence="6" id="KW-0347">Helicase</keyword>
<dbReference type="EMBL" id="RBNJ01000882">
    <property type="protein sequence ID" value="RUS33840.1"/>
    <property type="molecule type" value="Genomic_DNA"/>
</dbReference>
<evidence type="ECO:0000256" key="9">
    <source>
        <dbReference type="ARBA" id="ARBA00023242"/>
    </source>
</evidence>
<comment type="subcellular location">
    <subcellularLocation>
        <location evidence="1">Nucleus</location>
        <location evidence="1">Nucleolus</location>
    </subcellularLocation>
</comment>
<name>A0A433QVL8_9FUNG</name>
<evidence type="ECO:0000256" key="5">
    <source>
        <dbReference type="ARBA" id="ARBA00022801"/>
    </source>
</evidence>
<feature type="compositionally biased region" description="Basic residues" evidence="12">
    <location>
        <begin position="276"/>
        <end position="298"/>
    </location>
</feature>
<dbReference type="InterPro" id="IPR011709">
    <property type="entry name" value="DEAD-box_helicase_OB_fold"/>
</dbReference>
<evidence type="ECO:0000259" key="14">
    <source>
        <dbReference type="PROSITE" id="PS51194"/>
    </source>
</evidence>
<dbReference type="GO" id="GO:0016787">
    <property type="term" value="F:hydrolase activity"/>
    <property type="evidence" value="ECO:0007669"/>
    <property type="project" value="UniProtKB-KW"/>
</dbReference>
<organism evidence="15 16">
    <name type="scientific">Jimgerdemannia flammicorona</name>
    <dbReference type="NCBI Taxonomy" id="994334"/>
    <lineage>
        <taxon>Eukaryota</taxon>
        <taxon>Fungi</taxon>
        <taxon>Fungi incertae sedis</taxon>
        <taxon>Mucoromycota</taxon>
        <taxon>Mucoromycotina</taxon>
        <taxon>Endogonomycetes</taxon>
        <taxon>Endogonales</taxon>
        <taxon>Endogonaceae</taxon>
        <taxon>Jimgerdemannia</taxon>
    </lineage>
</organism>
<dbReference type="FunFam" id="3.40.50.300:FF:003770">
    <property type="entry name" value="ATP-dependent RNA helicase DHR1, putative"/>
    <property type="match status" value="1"/>
</dbReference>
<dbReference type="CDD" id="cd18791">
    <property type="entry name" value="SF2_C_RHA"/>
    <property type="match status" value="1"/>
</dbReference>
<dbReference type="PANTHER" id="PTHR18934">
    <property type="entry name" value="ATP-DEPENDENT RNA HELICASE"/>
    <property type="match status" value="1"/>
</dbReference>
<dbReference type="Pfam" id="PF00270">
    <property type="entry name" value="DEAD"/>
    <property type="match status" value="1"/>
</dbReference>
<dbReference type="InterPro" id="IPR001650">
    <property type="entry name" value="Helicase_C-like"/>
</dbReference>
<dbReference type="PROSITE" id="PS51194">
    <property type="entry name" value="HELICASE_CTER"/>
    <property type="match status" value="1"/>
</dbReference>
<dbReference type="FunFam" id="3.40.50.300:FF:000637">
    <property type="entry name" value="ATP-dependent RNA helicase DHX37/DHR1"/>
    <property type="match status" value="1"/>
</dbReference>
<dbReference type="InterPro" id="IPR007502">
    <property type="entry name" value="Helicase-assoc_dom"/>
</dbReference>
<feature type="domain" description="Helicase C-terminal" evidence="14">
    <location>
        <begin position="638"/>
        <end position="882"/>
    </location>
</feature>
<keyword evidence="9" id="KW-0539">Nucleus</keyword>
<dbReference type="Pfam" id="PF21010">
    <property type="entry name" value="HA2_C"/>
    <property type="match status" value="1"/>
</dbReference>
<dbReference type="SUPFAM" id="SSF52540">
    <property type="entry name" value="P-loop containing nucleoside triphosphate hydrolases"/>
    <property type="match status" value="1"/>
</dbReference>
<dbReference type="InterPro" id="IPR048333">
    <property type="entry name" value="HA2_WH"/>
</dbReference>
<gene>
    <name evidence="15" type="ORF">BC938DRAFT_483570</name>
</gene>
<dbReference type="Proteomes" id="UP000274822">
    <property type="component" value="Unassembled WGS sequence"/>
</dbReference>
<evidence type="ECO:0000259" key="13">
    <source>
        <dbReference type="PROSITE" id="PS51192"/>
    </source>
</evidence>
<feature type="region of interest" description="Disordered" evidence="12">
    <location>
        <begin position="1"/>
        <end position="54"/>
    </location>
</feature>
<sequence length="1200" mass="133160">MGKSRARFNEKARASSRKATQKPHARARDGGIGAASKNAKEKHQKALIVDSELDSADPNALVMVPAQREEPVAPAFEWPANKMTSKKKKRLENMSSWSSDLMKSSKTLGRPKETNRERLRRALGERRAGLPISDPSVRLFVSERDAGDVDVDDEEAAAMFEEMAKKSAEAVGAKAQAKTKRKKKRGKRGEKEREAQDVEMEEGGSEETDADVSGDDENGNGNGNRTVVSEQMTVATPPAPITVGGALKQPADGMPVPIVVGGALKRMADGAPVPLVKKKRKKKRSTIPAQVRKRHKRGAATSDDSDAASDSSFDSSDSENDSESEKEEVMEEKQGSTALEQVVEAAKHITVRHEPRLDEDDDELKSALLRANRVGDGLVDGERKPFYVTVKRKPGIQQARMQLPVCAEEQTIMEAINNNAVVIICGETGSGKTTQVPQFLYEAGYSHPDSDNPGLIGITQPRRVAAVSMSKRVAMELGLTEHEVSYQIRYDATVSPKTRVKFMTDGVLLRELAQDFLLTKYSAIVIDEAHERSLNTDILIGVVSRVLRLRAELSKEDQEKVKVNDDDNGDTFWLIGWEVPLRVIIMSATLRVSDFTLNKTLFDKPPPVLKVDARQYPVSVHFNKRTPDIDHVTEAFKKIRKIHTRLPAGGILVFLTGQNEISVLCKKLRKKFPPLSPKASARQRAVEKEKEALEEKKEVVTAKNAEVEAEDLELGEGEIDKNVDLEDFDFDEDTEDEEGFTDEEEEQEPDAPLHVLPLYSLLPTAAQLRVFDDPPPGTRLCVVATNVAETSLTIPGVKYVVDCGKVKERRYDSTTGVQSFEIGWTSKASADQRAGRAGRTGPGHCYRLFSSAVFDNEFEQFSTPEINRMPIEGVVLSMKSMNIDTVTNFPFPTPPEREHMAKAERHFRFDLCPPSTSPLCHITQLLAYLGAIDSDTKRVTELGRTMAMFPLSPRFSKMLLIGQQHDCLPYVIAIVSALSVGDPFIKDYHLDDARPGDSDDGGSDNEDVARREVKEIRREEVAEKERRKLARRMYYKVQTKHAGLDPTSDILKLLNVVGAYEFAGATEKFCEDNFLRPKAMDEIHKLRGQLTNLITTNLPGVDVLVDPRMCPPTPIQLRALRQILAAGFIDSVALRADLASAGAAGKGRKFKSTRGVPYRVMWSDEDAYIHPGSVLYHDSPPEMVVYQEVFKASRVWLKGE</sequence>